<proteinExistence type="predicted"/>
<evidence type="ECO:0008006" key="3">
    <source>
        <dbReference type="Google" id="ProtNLM"/>
    </source>
</evidence>
<dbReference type="Proteomes" id="UP000596742">
    <property type="component" value="Unassembled WGS sequence"/>
</dbReference>
<gene>
    <name evidence="1" type="ORF">MGAL_10B050285</name>
</gene>
<dbReference type="OrthoDB" id="6076093at2759"/>
<organism evidence="1 2">
    <name type="scientific">Mytilus galloprovincialis</name>
    <name type="common">Mediterranean mussel</name>
    <dbReference type="NCBI Taxonomy" id="29158"/>
    <lineage>
        <taxon>Eukaryota</taxon>
        <taxon>Metazoa</taxon>
        <taxon>Spiralia</taxon>
        <taxon>Lophotrochozoa</taxon>
        <taxon>Mollusca</taxon>
        <taxon>Bivalvia</taxon>
        <taxon>Autobranchia</taxon>
        <taxon>Pteriomorphia</taxon>
        <taxon>Mytilida</taxon>
        <taxon>Mytiloidea</taxon>
        <taxon>Mytilidae</taxon>
        <taxon>Mytilinae</taxon>
        <taxon>Mytilus</taxon>
    </lineage>
</organism>
<evidence type="ECO:0000313" key="2">
    <source>
        <dbReference type="Proteomes" id="UP000596742"/>
    </source>
</evidence>
<comment type="caution">
    <text evidence="1">The sequence shown here is derived from an EMBL/GenBank/DDBJ whole genome shotgun (WGS) entry which is preliminary data.</text>
</comment>
<accession>A0A8B6HTC7</accession>
<dbReference type="AlphaFoldDB" id="A0A8B6HTC7"/>
<protein>
    <recommendedName>
        <fullName evidence="3">RRM domain-containing protein</fullName>
    </recommendedName>
</protein>
<reference evidence="1" key="1">
    <citation type="submission" date="2018-11" db="EMBL/GenBank/DDBJ databases">
        <authorList>
            <person name="Alioto T."/>
            <person name="Alioto T."/>
        </authorList>
    </citation>
    <scope>NUCLEOTIDE SEQUENCE</scope>
</reference>
<keyword evidence="2" id="KW-1185">Reference proteome</keyword>
<name>A0A8B6HTC7_MYTGA</name>
<evidence type="ECO:0000313" key="1">
    <source>
        <dbReference type="EMBL" id="VDI84292.1"/>
    </source>
</evidence>
<sequence length="117" mass="13282">MSKIVERRPQSLPPEPLPNAISFDLGGSLASHEDVYNQLGAYLKSFGDFHIKSLQFVALSFRWVVLLDSKTARDRIAGGRVNINGRTVLLRRYDDVMLLEYKKNLRGNGLVDMFKQT</sequence>
<dbReference type="EMBL" id="UYJE01010557">
    <property type="protein sequence ID" value="VDI84292.1"/>
    <property type="molecule type" value="Genomic_DNA"/>
</dbReference>